<reference evidence="2 3" key="1">
    <citation type="submission" date="2020-01" db="EMBL/GenBank/DDBJ databases">
        <title>Draft genome sequence of Aspergillus udagawae IFM 46972.</title>
        <authorList>
            <person name="Takahashi H."/>
            <person name="Yaguchi T."/>
        </authorList>
    </citation>
    <scope>NUCLEOTIDE SEQUENCE [LARGE SCALE GENOMIC DNA]</scope>
    <source>
        <strain evidence="2 3">IFM 46972</strain>
    </source>
</reference>
<dbReference type="InterPro" id="IPR038763">
    <property type="entry name" value="DHH_sf"/>
</dbReference>
<dbReference type="SMART" id="SM01131">
    <property type="entry name" value="DHHA2"/>
    <property type="match status" value="1"/>
</dbReference>
<dbReference type="PANTHER" id="PTHR12112:SF39">
    <property type="entry name" value="EG:152A3.5 PROTEIN (FBGN0003116_PN PROTEIN)"/>
    <property type="match status" value="1"/>
</dbReference>
<dbReference type="EMBL" id="BLKC01000063">
    <property type="protein sequence ID" value="GFF45693.1"/>
    <property type="molecule type" value="Genomic_DNA"/>
</dbReference>
<dbReference type="FunFam" id="3.90.1640.10:FF:000006">
    <property type="entry name" value="Exopolyphosphatase, putative"/>
    <property type="match status" value="1"/>
</dbReference>
<dbReference type="Pfam" id="PF02833">
    <property type="entry name" value="DHHA2"/>
    <property type="match status" value="1"/>
</dbReference>
<dbReference type="Gene3D" id="3.90.1640.10">
    <property type="entry name" value="inorganic pyrophosphatase (n-terminal core)"/>
    <property type="match status" value="1"/>
</dbReference>
<gene>
    <name evidence="2" type="ORF">IFM46972_07860</name>
</gene>
<evidence type="ECO:0000313" key="3">
    <source>
        <dbReference type="Proteomes" id="UP000465221"/>
    </source>
</evidence>
<evidence type="ECO:0000259" key="1">
    <source>
        <dbReference type="SMART" id="SM01131"/>
    </source>
</evidence>
<dbReference type="InterPro" id="IPR004097">
    <property type="entry name" value="DHHA2"/>
</dbReference>
<dbReference type="GO" id="GO:0004309">
    <property type="term" value="F:exopolyphosphatase activity"/>
    <property type="evidence" value="ECO:0007669"/>
    <property type="project" value="TreeGrafter"/>
</dbReference>
<name>A0A8H3P4T4_9EURO</name>
<dbReference type="FunFam" id="3.10.310.20:FF:000004">
    <property type="entry name" value="PPX1p Exopolyphosphatase"/>
    <property type="match status" value="1"/>
</dbReference>
<dbReference type="SUPFAM" id="SSF64182">
    <property type="entry name" value="DHH phosphoesterases"/>
    <property type="match status" value="1"/>
</dbReference>
<feature type="domain" description="DHHA2" evidence="1">
    <location>
        <begin position="304"/>
        <end position="475"/>
    </location>
</feature>
<organism evidence="2 3">
    <name type="scientific">Aspergillus udagawae</name>
    <dbReference type="NCBI Taxonomy" id="91492"/>
    <lineage>
        <taxon>Eukaryota</taxon>
        <taxon>Fungi</taxon>
        <taxon>Dikarya</taxon>
        <taxon>Ascomycota</taxon>
        <taxon>Pezizomycotina</taxon>
        <taxon>Eurotiomycetes</taxon>
        <taxon>Eurotiomycetidae</taxon>
        <taxon>Eurotiales</taxon>
        <taxon>Aspergillaceae</taxon>
        <taxon>Aspergillus</taxon>
        <taxon>Aspergillus subgen. Fumigati</taxon>
    </lineage>
</organism>
<sequence>MARSPPFLQSLLRFLKQARQTHLTFISGDLPSSRAETPIYVVGNPSADLDSAISVIVYSYFAHNRIPIECPRPHIPLINLPNVPSGPELRRLRPEVVKAFCLATTTPSVEGEDVWDETPETAGRVLHEHILTVADFAAHLKQYHADHTHRRISADATLLDWNALPHRAPNGQRGKGSIDGLPSVDFCTVGCIDHHVDEGFLPPVESLPRGQPLLVRPAGSCTSLVVSTLRELDLWQADPEGNTISTETMQLAKLALAPVLIDTTNLTAKDKVTDADTDAVQFLVSQIDRCKSTPGSAWDRDAFYEQILHAKQNSLDLLTVDEILGRDYKQWTETAHQDSSSIQIGFCSMVKSIPWIVRKAGSPEAFLDVLQAFAKRRELEIVVVMTAFTSSAQDGRFCRELVACGLDDGPPVQALETFTAQAGPQLGLQEWKSVEGDSEDYSQAIKCAFNGDAPVWRRIWLQKDVTKSRKQVAPLGDPMAVGHFVCWMSYFT</sequence>
<dbReference type="InterPro" id="IPR038222">
    <property type="entry name" value="DHHA2_dom_sf"/>
</dbReference>
<dbReference type="Gene3D" id="3.10.310.20">
    <property type="entry name" value="DHHA2 domain"/>
    <property type="match status" value="1"/>
</dbReference>
<protein>
    <submittedName>
        <fullName evidence="2">Putative exopolyphosphatase</fullName>
    </submittedName>
</protein>
<evidence type="ECO:0000313" key="2">
    <source>
        <dbReference type="EMBL" id="GFF45693.1"/>
    </source>
</evidence>
<dbReference type="PANTHER" id="PTHR12112">
    <property type="entry name" value="BNIP - RELATED"/>
    <property type="match status" value="1"/>
</dbReference>
<dbReference type="Proteomes" id="UP000465221">
    <property type="component" value="Unassembled WGS sequence"/>
</dbReference>
<dbReference type="GO" id="GO:0005737">
    <property type="term" value="C:cytoplasm"/>
    <property type="evidence" value="ECO:0007669"/>
    <property type="project" value="InterPro"/>
</dbReference>
<accession>A0A8H3P4T4</accession>
<comment type="caution">
    <text evidence="2">The sequence shown here is derived from an EMBL/GenBank/DDBJ whole genome shotgun (WGS) entry which is preliminary data.</text>
</comment>
<proteinExistence type="predicted"/>
<dbReference type="AlphaFoldDB" id="A0A8H3P4T4"/>